<evidence type="ECO:0000259" key="2">
    <source>
        <dbReference type="Pfam" id="PF00465"/>
    </source>
</evidence>
<dbReference type="GO" id="GO:0046872">
    <property type="term" value="F:metal ion binding"/>
    <property type="evidence" value="ECO:0007669"/>
    <property type="project" value="InterPro"/>
</dbReference>
<protein>
    <submittedName>
        <fullName evidence="4">Alcohol dehydrogenase 3</fullName>
    </submittedName>
</protein>
<accession>A0A4Z1SY39</accession>
<dbReference type="VEuPathDB" id="GiardiaDB:GMRT_12239"/>
<dbReference type="PANTHER" id="PTHR11496">
    <property type="entry name" value="ALCOHOL DEHYDROGENASE"/>
    <property type="match status" value="1"/>
</dbReference>
<dbReference type="InterPro" id="IPR039697">
    <property type="entry name" value="Alcohol_dehydrogenase_Fe"/>
</dbReference>
<dbReference type="FunFam" id="3.40.50.1970:FF:000003">
    <property type="entry name" value="Alcohol dehydrogenase, iron-containing"/>
    <property type="match status" value="1"/>
</dbReference>
<name>A0A4Z1SY39_GIAMU</name>
<comment type="caution">
    <text evidence="4">The sequence shown here is derived from an EMBL/GenBank/DDBJ whole genome shotgun (WGS) entry which is preliminary data.</text>
</comment>
<dbReference type="Pfam" id="PF00465">
    <property type="entry name" value="Fe-ADH"/>
    <property type="match status" value="1"/>
</dbReference>
<dbReference type="Pfam" id="PF25137">
    <property type="entry name" value="ADH_Fe_C"/>
    <property type="match status" value="1"/>
</dbReference>
<evidence type="ECO:0000256" key="1">
    <source>
        <dbReference type="ARBA" id="ARBA00023002"/>
    </source>
</evidence>
<dbReference type="Gene3D" id="1.20.1090.10">
    <property type="entry name" value="Dehydroquinate synthase-like - alpha domain"/>
    <property type="match status" value="1"/>
</dbReference>
<dbReference type="Proteomes" id="UP000315496">
    <property type="component" value="Chromosome 1"/>
</dbReference>
<evidence type="ECO:0000259" key="3">
    <source>
        <dbReference type="Pfam" id="PF25137"/>
    </source>
</evidence>
<dbReference type="GO" id="GO:0004022">
    <property type="term" value="F:alcohol dehydrogenase (NAD+) activity"/>
    <property type="evidence" value="ECO:0007669"/>
    <property type="project" value="TreeGrafter"/>
</dbReference>
<dbReference type="InterPro" id="IPR056798">
    <property type="entry name" value="ADH_Fe_C"/>
</dbReference>
<proteinExistence type="predicted"/>
<dbReference type="AlphaFoldDB" id="A0A4Z1SY39"/>
<dbReference type="OrthoDB" id="339764at2759"/>
<dbReference type="SUPFAM" id="SSF56796">
    <property type="entry name" value="Dehydroquinate synthase-like"/>
    <property type="match status" value="1"/>
</dbReference>
<feature type="domain" description="Alcohol dehydrogenase iron-type/glycerol dehydrogenase GldA" evidence="2">
    <location>
        <begin position="15"/>
        <end position="179"/>
    </location>
</feature>
<evidence type="ECO:0000313" key="4">
    <source>
        <dbReference type="EMBL" id="TNJ30606.1"/>
    </source>
</evidence>
<dbReference type="EMBL" id="VDLU01000001">
    <property type="protein sequence ID" value="TNJ30606.1"/>
    <property type="molecule type" value="Genomic_DNA"/>
</dbReference>
<dbReference type="InterPro" id="IPR001670">
    <property type="entry name" value="ADH_Fe/GldA"/>
</dbReference>
<sequence length="397" mass="43627">MLNLSQYEEVIKHPIYIANNALALHEDVFKPYEGKSALIVLGHKSAEGNGSLEDLQSVLTKFNITQHKFENVEQNPSSITISKAWREHSKKKPEISLVIGLGGGSVMDAAKAIAITLKTNSDKSFMKTPDLPSVDVICISTAAGTGSETTPYSIITDHIQQTKVSIPTRVFPRASFIDPRYQLHLPIALTLSMFLDILCHAVESLLTVKATDLSREASFKALDHLGVCWRDHLKDKITVRRLPELSSDNAIPFRLQMSYASVYAGIAITIAGTSICHGLSYKLTYYTGMTHGKACAVFLIEYLKLCKEQGGEETADVIDQIQGALGFDDFEGFSDMVESVIVGDFEGHLALSDDNKSDMVTHLFTSDKHKMHPWPLKGSDVARIVDASCFNSCKSKA</sequence>
<feature type="domain" description="Fe-containing alcohol dehydrogenase-like C-terminal" evidence="3">
    <location>
        <begin position="195"/>
        <end position="334"/>
    </location>
</feature>
<dbReference type="PANTHER" id="PTHR11496:SF103">
    <property type="entry name" value="DEHYDROGENASE, PUTATIVE-RELATED"/>
    <property type="match status" value="1"/>
</dbReference>
<keyword evidence="1" id="KW-0560">Oxidoreductase</keyword>
<organism evidence="4 5">
    <name type="scientific">Giardia muris</name>
    <dbReference type="NCBI Taxonomy" id="5742"/>
    <lineage>
        <taxon>Eukaryota</taxon>
        <taxon>Metamonada</taxon>
        <taxon>Diplomonadida</taxon>
        <taxon>Hexamitidae</taxon>
        <taxon>Giardiinae</taxon>
        <taxon>Giardia</taxon>
    </lineage>
</organism>
<keyword evidence="5" id="KW-1185">Reference proteome</keyword>
<gene>
    <name evidence="4" type="ORF">GMRT_12239</name>
</gene>
<dbReference type="Gene3D" id="3.40.50.1970">
    <property type="match status" value="1"/>
</dbReference>
<reference evidence="4 5" key="1">
    <citation type="submission" date="2019-05" db="EMBL/GenBank/DDBJ databases">
        <title>The compact genome of Giardia muris reveals important steps in the evolution of intestinal protozoan parasites.</title>
        <authorList>
            <person name="Xu F."/>
            <person name="Jimenez-Gonzalez A."/>
            <person name="Einarsson E."/>
            <person name="Astvaldsson A."/>
            <person name="Peirasmaki D."/>
            <person name="Eckmann L."/>
            <person name="Andersson J.O."/>
            <person name="Svard S.G."/>
            <person name="Jerlstrom-Hultqvist J."/>
        </authorList>
    </citation>
    <scope>NUCLEOTIDE SEQUENCE [LARGE SCALE GENOMIC DNA]</scope>
    <source>
        <strain evidence="4 5">Roberts-Thomson</strain>
    </source>
</reference>
<evidence type="ECO:0000313" key="5">
    <source>
        <dbReference type="Proteomes" id="UP000315496"/>
    </source>
</evidence>